<reference evidence="4" key="1">
    <citation type="submission" date="2020-10" db="EMBL/GenBank/DDBJ databases">
        <title>Connecting structure to function with the recovery of over 1000 high-quality activated sludge metagenome-assembled genomes encoding full-length rRNA genes using long-read sequencing.</title>
        <authorList>
            <person name="Singleton C.M."/>
            <person name="Petriglieri F."/>
            <person name="Kristensen J.M."/>
            <person name="Kirkegaard R.H."/>
            <person name="Michaelsen T.Y."/>
            <person name="Andersen M.H."/>
            <person name="Karst S.M."/>
            <person name="Dueholm M.S."/>
            <person name="Nielsen P.H."/>
            <person name="Albertsen M."/>
        </authorList>
    </citation>
    <scope>NUCLEOTIDE SEQUENCE</scope>
    <source>
        <strain evidence="4">Hirt_18-Q3-R61-65_BATAC.395</strain>
    </source>
</reference>
<evidence type="ECO:0000313" key="5">
    <source>
        <dbReference type="Proteomes" id="UP000886689"/>
    </source>
</evidence>
<dbReference type="InterPro" id="IPR016162">
    <property type="entry name" value="Ald_DH_N"/>
</dbReference>
<evidence type="ECO:0000313" key="4">
    <source>
        <dbReference type="EMBL" id="MBK8523838.1"/>
    </source>
</evidence>
<dbReference type="PANTHER" id="PTHR43353:SF5">
    <property type="entry name" value="SUCCINATE-SEMIALDEHYDE DEHYDROGENASE, MITOCHONDRIAL"/>
    <property type="match status" value="1"/>
</dbReference>
<dbReference type="GO" id="GO:0016620">
    <property type="term" value="F:oxidoreductase activity, acting on the aldehyde or oxo group of donors, NAD or NADP as acceptor"/>
    <property type="evidence" value="ECO:0007669"/>
    <property type="project" value="UniProtKB-ARBA"/>
</dbReference>
<dbReference type="Pfam" id="PF00171">
    <property type="entry name" value="Aldedh"/>
    <property type="match status" value="1"/>
</dbReference>
<gene>
    <name evidence="4" type="ORF">IPL58_06785</name>
</gene>
<keyword evidence="2" id="KW-0560">Oxidoreductase</keyword>
<protein>
    <submittedName>
        <fullName evidence="4">Aldehyde dehydrogenase family protein</fullName>
    </submittedName>
</protein>
<name>A0A9D7K1Q5_9PROT</name>
<evidence type="ECO:0000259" key="3">
    <source>
        <dbReference type="Pfam" id="PF00171"/>
    </source>
</evidence>
<dbReference type="InterPro" id="IPR016161">
    <property type="entry name" value="Ald_DH/histidinol_DH"/>
</dbReference>
<proteinExistence type="inferred from homology"/>
<feature type="domain" description="Aldehyde dehydrogenase" evidence="3">
    <location>
        <begin position="28"/>
        <end position="116"/>
    </location>
</feature>
<dbReference type="SUPFAM" id="SSF53720">
    <property type="entry name" value="ALDH-like"/>
    <property type="match status" value="1"/>
</dbReference>
<dbReference type="EMBL" id="JADJUC010000005">
    <property type="protein sequence ID" value="MBK8523838.1"/>
    <property type="molecule type" value="Genomic_DNA"/>
</dbReference>
<accession>A0A9D7K1Q5</accession>
<dbReference type="Proteomes" id="UP000886689">
    <property type="component" value="Unassembled WGS sequence"/>
</dbReference>
<dbReference type="AlphaFoldDB" id="A0A9D7K1Q5"/>
<dbReference type="Gene3D" id="3.40.605.10">
    <property type="entry name" value="Aldehyde Dehydrogenase, Chain A, domain 1"/>
    <property type="match status" value="2"/>
</dbReference>
<comment type="caution">
    <text evidence="4">The sequence shown here is derived from an EMBL/GenBank/DDBJ whole genome shotgun (WGS) entry which is preliminary data.</text>
</comment>
<evidence type="ECO:0000256" key="2">
    <source>
        <dbReference type="ARBA" id="ARBA00023002"/>
    </source>
</evidence>
<dbReference type="PANTHER" id="PTHR43353">
    <property type="entry name" value="SUCCINATE-SEMIALDEHYDE DEHYDROGENASE, MITOCHONDRIAL"/>
    <property type="match status" value="1"/>
</dbReference>
<dbReference type="InterPro" id="IPR015590">
    <property type="entry name" value="Aldehyde_DH_dom"/>
</dbReference>
<sequence>MKLDDGIPAIPLWINGHAYFTVFETFIDIRDADSTVNYRVPRCGADEVERALVSAREAQSAWAEDLMLREKRLGDLAALLDQFGGDFAKLIARETGKGIEAARDEVVRAVAALREASCASGGSSVQAVFSNAVDPLASVAEGLARAWTAGDTAVVLSDARAPSAVFALAELSGRAELPPGVLCLLHGDASTHVELERALER</sequence>
<comment type="similarity">
    <text evidence="1">Belongs to the aldehyde dehydrogenase family.</text>
</comment>
<dbReference type="InterPro" id="IPR050740">
    <property type="entry name" value="Aldehyde_DH_Superfamily"/>
</dbReference>
<organism evidence="4 5">
    <name type="scientific">Candidatus Proximibacter danicus</name>
    <dbReference type="NCBI Taxonomy" id="2954365"/>
    <lineage>
        <taxon>Bacteria</taxon>
        <taxon>Pseudomonadati</taxon>
        <taxon>Pseudomonadota</taxon>
        <taxon>Betaproteobacteria</taxon>
        <taxon>Candidatus Proximibacter</taxon>
    </lineage>
</organism>
<evidence type="ECO:0000256" key="1">
    <source>
        <dbReference type="ARBA" id="ARBA00009986"/>
    </source>
</evidence>